<feature type="domain" description="CLASP N-terminal" evidence="1">
    <location>
        <begin position="2"/>
        <end position="43"/>
    </location>
</feature>
<reference evidence="2 3" key="1">
    <citation type="journal article" date="2024" name="BMC Biol.">
        <title>Comparative genomics of Ascetosporea gives new insight into the evolutionary basis for animal parasitism in Rhizaria.</title>
        <authorList>
            <person name="Hiltunen Thoren M."/>
            <person name="Onut-Brannstrom I."/>
            <person name="Alfjorden A."/>
            <person name="Peckova H."/>
            <person name="Swords F."/>
            <person name="Hooper C."/>
            <person name="Holzer A.S."/>
            <person name="Bass D."/>
            <person name="Burki F."/>
        </authorList>
    </citation>
    <scope>NUCLEOTIDE SEQUENCE [LARGE SCALE GENOMIC DNA]</scope>
    <source>
        <strain evidence="2">20-A016</strain>
    </source>
</reference>
<dbReference type="InterPro" id="IPR011989">
    <property type="entry name" value="ARM-like"/>
</dbReference>
<gene>
    <name evidence="2" type="ORF">MHBO_001465</name>
</gene>
<evidence type="ECO:0000313" key="2">
    <source>
        <dbReference type="EMBL" id="MES1919676.1"/>
    </source>
</evidence>
<keyword evidence="3" id="KW-1185">Reference proteome</keyword>
<comment type="caution">
    <text evidence="2">The sequence shown here is derived from an EMBL/GenBank/DDBJ whole genome shotgun (WGS) entry which is preliminary data.</text>
</comment>
<sequence>MLRDANKSVRRSADSTFTSFAKKWPAQAQSAFDKLAPSDKKLISANL</sequence>
<name>A0ABV2AJ30_9EUKA</name>
<dbReference type="EMBL" id="JBDODL010000362">
    <property type="protein sequence ID" value="MES1919676.1"/>
    <property type="molecule type" value="Genomic_DNA"/>
</dbReference>
<organism evidence="2 3">
    <name type="scientific">Bonamia ostreae</name>
    <dbReference type="NCBI Taxonomy" id="126728"/>
    <lineage>
        <taxon>Eukaryota</taxon>
        <taxon>Sar</taxon>
        <taxon>Rhizaria</taxon>
        <taxon>Endomyxa</taxon>
        <taxon>Ascetosporea</taxon>
        <taxon>Haplosporida</taxon>
        <taxon>Bonamia</taxon>
    </lineage>
</organism>
<proteinExistence type="predicted"/>
<dbReference type="Pfam" id="PF12348">
    <property type="entry name" value="CLASP_N"/>
    <property type="match status" value="1"/>
</dbReference>
<dbReference type="Gene3D" id="1.25.10.10">
    <property type="entry name" value="Leucine-rich Repeat Variant"/>
    <property type="match status" value="1"/>
</dbReference>
<dbReference type="InterPro" id="IPR024395">
    <property type="entry name" value="CLASP_N_dom"/>
</dbReference>
<protein>
    <recommendedName>
        <fullName evidence="1">CLASP N-terminal domain-containing protein</fullName>
    </recommendedName>
</protein>
<dbReference type="Proteomes" id="UP001439008">
    <property type="component" value="Unassembled WGS sequence"/>
</dbReference>
<accession>A0ABV2AJ30</accession>
<evidence type="ECO:0000313" key="3">
    <source>
        <dbReference type="Proteomes" id="UP001439008"/>
    </source>
</evidence>
<evidence type="ECO:0000259" key="1">
    <source>
        <dbReference type="Pfam" id="PF12348"/>
    </source>
</evidence>